<dbReference type="CDD" id="cd17470">
    <property type="entry name" value="T3SS_Flik_C"/>
    <property type="match status" value="2"/>
</dbReference>
<dbReference type="InterPro" id="IPR005648">
    <property type="entry name" value="FlgD"/>
</dbReference>
<dbReference type="PANTHER" id="PTHR37533:SF2">
    <property type="entry name" value="FLAGELLAR HOOK-LENGTH CONTROL PROTEIN"/>
    <property type="match status" value="1"/>
</dbReference>
<name>A0A1T5LGA2_9FIRM</name>
<keyword evidence="2 3" id="KW-1005">Bacterial flagellum biogenesis</keyword>
<keyword evidence="7" id="KW-0966">Cell projection</keyword>
<gene>
    <name evidence="7" type="ORF">SAMN02194393_02856</name>
</gene>
<sequence>MSINGIDSNYYAYQTTTKKTDNNINEDSDLFDQILEGAKDSLSEEVSQITIALKPDSLGDLSIKISVEGGITVARFEAESETVKQALNDNIEEIKEMLKDKGFTIHKTVVTLNSEDEDSNYEIVDQIVRNIENSLSETTPEIAIKLSPESLGNLSIKLAEKDGIRVAIFEADNNIVKQIIQNNFDAVKKVLKDKDITVEGYYITVKSQDGQSPSYGEDEEDSKETDPNKMDKDMFLKLLITQMSNQDPLNPIQDREFIAQMAQFSSLEQMQQMNKNMELNSLILDQINESLGEQYKNVNNSLYYMNESITNGFESLNKAIEGLEDEQNEASENNLKAINELININKAIDGYGS</sequence>
<keyword evidence="7" id="KW-0969">Cilium</keyword>
<evidence type="ECO:0000256" key="3">
    <source>
        <dbReference type="RuleBase" id="RU362076"/>
    </source>
</evidence>
<comment type="function">
    <text evidence="3">Required for flagellar hook formation. May act as a scaffolding protein.</text>
</comment>
<feature type="coiled-coil region" evidence="4">
    <location>
        <begin position="306"/>
        <end position="340"/>
    </location>
</feature>
<proteinExistence type="inferred from homology"/>
<comment type="similarity">
    <text evidence="1 3">Belongs to the FlgD family.</text>
</comment>
<evidence type="ECO:0000256" key="1">
    <source>
        <dbReference type="ARBA" id="ARBA00010577"/>
    </source>
</evidence>
<dbReference type="Pfam" id="PF03963">
    <property type="entry name" value="FlgD"/>
    <property type="match status" value="1"/>
</dbReference>
<evidence type="ECO:0000256" key="4">
    <source>
        <dbReference type="SAM" id="Coils"/>
    </source>
</evidence>
<dbReference type="GO" id="GO:0044781">
    <property type="term" value="P:bacterial-type flagellum organization"/>
    <property type="evidence" value="ECO:0007669"/>
    <property type="project" value="UniProtKB-UniRule"/>
</dbReference>
<evidence type="ECO:0000313" key="8">
    <source>
        <dbReference type="Proteomes" id="UP000190285"/>
    </source>
</evidence>
<evidence type="ECO:0000256" key="5">
    <source>
        <dbReference type="SAM" id="MobiDB-lite"/>
    </source>
</evidence>
<dbReference type="InterPro" id="IPR021136">
    <property type="entry name" value="Flagellar_hook_control-like_C"/>
</dbReference>
<reference evidence="7 8" key="1">
    <citation type="submission" date="2017-02" db="EMBL/GenBank/DDBJ databases">
        <authorList>
            <person name="Peterson S.W."/>
        </authorList>
    </citation>
    <scope>NUCLEOTIDE SEQUENCE [LARGE SCALE GENOMIC DNA]</scope>
    <source>
        <strain evidence="7 8">M1</strain>
    </source>
</reference>
<accession>A0A1T5LGA2</accession>
<dbReference type="InterPro" id="IPR052563">
    <property type="entry name" value="FliK"/>
</dbReference>
<dbReference type="PANTHER" id="PTHR37533">
    <property type="entry name" value="FLAGELLAR HOOK-LENGTH CONTROL PROTEIN"/>
    <property type="match status" value="1"/>
</dbReference>
<dbReference type="Pfam" id="PF02120">
    <property type="entry name" value="Flg_hook"/>
    <property type="match status" value="2"/>
</dbReference>
<keyword evidence="8" id="KW-1185">Reference proteome</keyword>
<evidence type="ECO:0000259" key="6">
    <source>
        <dbReference type="Pfam" id="PF02120"/>
    </source>
</evidence>
<evidence type="ECO:0000256" key="2">
    <source>
        <dbReference type="ARBA" id="ARBA00022795"/>
    </source>
</evidence>
<dbReference type="RefSeq" id="WP_244282101.1">
    <property type="nucleotide sequence ID" value="NZ_FUZT01000006.1"/>
</dbReference>
<evidence type="ECO:0000313" key="7">
    <source>
        <dbReference type="EMBL" id="SKC74408.1"/>
    </source>
</evidence>
<protein>
    <recommendedName>
        <fullName evidence="3">Basal-body rod modification protein FlgD</fullName>
    </recommendedName>
</protein>
<dbReference type="AlphaFoldDB" id="A0A1T5LGA2"/>
<dbReference type="STRING" id="36842.SAMN02194393_02856"/>
<organism evidence="7 8">
    <name type="scientific">Maledivibacter halophilus</name>
    <dbReference type="NCBI Taxonomy" id="36842"/>
    <lineage>
        <taxon>Bacteria</taxon>
        <taxon>Bacillati</taxon>
        <taxon>Bacillota</taxon>
        <taxon>Clostridia</taxon>
        <taxon>Peptostreptococcales</taxon>
        <taxon>Caminicellaceae</taxon>
        <taxon>Maledivibacter</taxon>
    </lineage>
</organism>
<keyword evidence="4" id="KW-0175">Coiled coil</keyword>
<feature type="domain" description="Flagellar hook-length control protein-like C-terminal" evidence="6">
    <location>
        <begin position="135"/>
        <end position="211"/>
    </location>
</feature>
<dbReference type="EMBL" id="FUZT01000006">
    <property type="protein sequence ID" value="SKC74408.1"/>
    <property type="molecule type" value="Genomic_DNA"/>
</dbReference>
<feature type="domain" description="Flagellar hook-length control protein-like C-terminal" evidence="6">
    <location>
        <begin position="38"/>
        <end position="117"/>
    </location>
</feature>
<dbReference type="Proteomes" id="UP000190285">
    <property type="component" value="Unassembled WGS sequence"/>
</dbReference>
<feature type="region of interest" description="Disordered" evidence="5">
    <location>
        <begin position="208"/>
        <end position="229"/>
    </location>
</feature>
<dbReference type="Gene3D" id="3.30.750.140">
    <property type="match status" value="2"/>
</dbReference>
<keyword evidence="7" id="KW-0282">Flagellum</keyword>
<dbReference type="InterPro" id="IPR038610">
    <property type="entry name" value="FliK-like_C_sf"/>
</dbReference>